<dbReference type="GO" id="GO:0005886">
    <property type="term" value="C:plasma membrane"/>
    <property type="evidence" value="ECO:0007669"/>
    <property type="project" value="UniProtKB-SubCell"/>
</dbReference>
<feature type="domain" description="G-protein coupled receptors family 1 profile" evidence="18">
    <location>
        <begin position="51"/>
        <end position="501"/>
    </location>
</feature>
<dbReference type="Proteomes" id="UP001497382">
    <property type="component" value="Unassembled WGS sequence"/>
</dbReference>
<feature type="transmembrane region" description="Helical" evidence="17">
    <location>
        <begin position="205"/>
        <end position="224"/>
    </location>
</feature>
<dbReference type="AlphaFoldDB" id="A0AAV1ZDL6"/>
<proteinExistence type="inferred from homology"/>
<keyword evidence="6 15" id="KW-0812">Transmembrane</keyword>
<evidence type="ECO:0000256" key="5">
    <source>
        <dbReference type="ARBA" id="ARBA00022553"/>
    </source>
</evidence>
<evidence type="ECO:0000256" key="3">
    <source>
        <dbReference type="ARBA" id="ARBA00015317"/>
    </source>
</evidence>
<keyword evidence="4" id="KW-1003">Cell membrane</keyword>
<feature type="region of interest" description="Disordered" evidence="16">
    <location>
        <begin position="341"/>
        <end position="402"/>
    </location>
</feature>
<accession>A0AAV1ZDL6</accession>
<evidence type="ECO:0000256" key="15">
    <source>
        <dbReference type="RuleBase" id="RU000688"/>
    </source>
</evidence>
<dbReference type="GO" id="GO:0071880">
    <property type="term" value="P:adenylate cyclase-activating adrenergic receptor signaling pathway"/>
    <property type="evidence" value="ECO:0007669"/>
    <property type="project" value="TreeGrafter"/>
</dbReference>
<gene>
    <name evidence="19" type="ORF">LARSCL_LOCUS4133</name>
</gene>
<dbReference type="SMART" id="SM01381">
    <property type="entry name" value="7TM_GPCR_Srsx"/>
    <property type="match status" value="1"/>
</dbReference>
<keyword evidence="13 15" id="KW-0807">Transducer</keyword>
<comment type="caution">
    <text evidence="19">The sequence shown here is derived from an EMBL/GenBank/DDBJ whole genome shotgun (WGS) entry which is preliminary data.</text>
</comment>
<evidence type="ECO:0000313" key="20">
    <source>
        <dbReference type="Proteomes" id="UP001497382"/>
    </source>
</evidence>
<dbReference type="Pfam" id="PF00001">
    <property type="entry name" value="7tm_1"/>
    <property type="match status" value="1"/>
</dbReference>
<dbReference type="Gene3D" id="1.20.1070.10">
    <property type="entry name" value="Rhodopsin 7-helix transmembrane proteins"/>
    <property type="match status" value="2"/>
</dbReference>
<evidence type="ECO:0000256" key="7">
    <source>
        <dbReference type="ARBA" id="ARBA00022989"/>
    </source>
</evidence>
<evidence type="ECO:0000256" key="6">
    <source>
        <dbReference type="ARBA" id="ARBA00022692"/>
    </source>
</evidence>
<feature type="transmembrane region" description="Helical" evidence="17">
    <location>
        <begin position="485"/>
        <end position="504"/>
    </location>
</feature>
<evidence type="ECO:0000256" key="12">
    <source>
        <dbReference type="ARBA" id="ARBA00023180"/>
    </source>
</evidence>
<keyword evidence="10" id="KW-1015">Disulfide bond</keyword>
<evidence type="ECO:0000256" key="17">
    <source>
        <dbReference type="SAM" id="Phobius"/>
    </source>
</evidence>
<feature type="transmembrane region" description="Helical" evidence="17">
    <location>
        <begin position="152"/>
        <end position="173"/>
    </location>
</feature>
<evidence type="ECO:0000256" key="16">
    <source>
        <dbReference type="SAM" id="MobiDB-lite"/>
    </source>
</evidence>
<dbReference type="PANTHER" id="PTHR24248">
    <property type="entry name" value="ADRENERGIC RECEPTOR-RELATED G-PROTEIN COUPLED RECEPTOR"/>
    <property type="match status" value="1"/>
</dbReference>
<dbReference type="PROSITE" id="PS50262">
    <property type="entry name" value="G_PROTEIN_RECEP_F1_2"/>
    <property type="match status" value="1"/>
</dbReference>
<dbReference type="PRINTS" id="PR00530">
    <property type="entry name" value="HISTAMINEH1R"/>
</dbReference>
<dbReference type="EMBL" id="CAXIEN010000033">
    <property type="protein sequence ID" value="CAL1268372.1"/>
    <property type="molecule type" value="Genomic_DNA"/>
</dbReference>
<comment type="similarity">
    <text evidence="2 15">Belongs to the G-protein coupled receptor 1 family.</text>
</comment>
<dbReference type="InterPro" id="IPR000276">
    <property type="entry name" value="GPCR_Rhodpsn"/>
</dbReference>
<reference evidence="19 20" key="1">
    <citation type="submission" date="2024-04" db="EMBL/GenBank/DDBJ databases">
        <authorList>
            <person name="Rising A."/>
            <person name="Reimegard J."/>
            <person name="Sonavane S."/>
            <person name="Akerstrom W."/>
            <person name="Nylinder S."/>
            <person name="Hedman E."/>
            <person name="Kallberg Y."/>
        </authorList>
    </citation>
    <scope>NUCLEOTIDE SEQUENCE [LARGE SCALE GENOMIC DNA]</scope>
</reference>
<feature type="compositionally biased region" description="Basic residues" evidence="16">
    <location>
        <begin position="367"/>
        <end position="379"/>
    </location>
</feature>
<keyword evidence="12" id="KW-0325">Glycoprotein</keyword>
<sequence length="541" mass="60926">METSLSSGFFDYENNSSWNENTPGGLLTDNPILGVPTAVILCLLSLMTFFGNAVVLHAIRTERRLQTQVSNMFIMSLAVADLTVGLVVMPISSAYVLTGRWRFGLVVCQFWLSADYSASTASILNLLVLSLDRYWSISKPLEYLRRRSKKRALVVITFVWIGSFLWIVPIIGWHKFFGDGIRKQPPDVCETEFVDNVVFKLTTSIINFYCPMVAMIATYAKIYIQIRKRARSEVVNNCSDIRPDSFSSSEPQPMRYALATQSTRNKKEKRKRKKDNSPSPDTLGCREDFPETLPASCEGSCDGYVAVSLQTNATRWRCNVCGAKQTTTEEWTWPRVQLEETTKQVNHRSHSDEEISTESCPVENNLKKKRIRLSRKSKQPGKSSPSVSSTTPPAENCHLRVPQLSDLPPPSRSCSFRMFCNTATRGILRRPSSRRSLVGLKQETKAARQLGVIIGAFVLCWLPYMVLFVVTAACESCLGPGIHTAAIWLGYLNSTVNPVIYALCNANFRRAFWKIGAGFSAGWKRKCRRRDDHFSENNPFA</sequence>
<evidence type="ECO:0000256" key="2">
    <source>
        <dbReference type="ARBA" id="ARBA00010663"/>
    </source>
</evidence>
<keyword evidence="9 17" id="KW-0472">Membrane</keyword>
<evidence type="ECO:0000256" key="9">
    <source>
        <dbReference type="ARBA" id="ARBA00023136"/>
    </source>
</evidence>
<feature type="compositionally biased region" description="Low complexity" evidence="16">
    <location>
        <begin position="380"/>
        <end position="393"/>
    </location>
</feature>
<evidence type="ECO:0000256" key="11">
    <source>
        <dbReference type="ARBA" id="ARBA00023170"/>
    </source>
</evidence>
<evidence type="ECO:0000256" key="14">
    <source>
        <dbReference type="ARBA" id="ARBA00045624"/>
    </source>
</evidence>
<dbReference type="SUPFAM" id="SSF81321">
    <property type="entry name" value="Family A G protein-coupled receptor-like"/>
    <property type="match status" value="1"/>
</dbReference>
<evidence type="ECO:0000313" key="19">
    <source>
        <dbReference type="EMBL" id="CAL1268372.1"/>
    </source>
</evidence>
<dbReference type="GO" id="GO:0004969">
    <property type="term" value="F:histamine receptor activity"/>
    <property type="evidence" value="ECO:0007669"/>
    <property type="project" value="InterPro"/>
</dbReference>
<organism evidence="19 20">
    <name type="scientific">Larinioides sclopetarius</name>
    <dbReference type="NCBI Taxonomy" id="280406"/>
    <lineage>
        <taxon>Eukaryota</taxon>
        <taxon>Metazoa</taxon>
        <taxon>Ecdysozoa</taxon>
        <taxon>Arthropoda</taxon>
        <taxon>Chelicerata</taxon>
        <taxon>Arachnida</taxon>
        <taxon>Araneae</taxon>
        <taxon>Araneomorphae</taxon>
        <taxon>Entelegynae</taxon>
        <taxon>Araneoidea</taxon>
        <taxon>Araneidae</taxon>
        <taxon>Larinioides</taxon>
    </lineage>
</organism>
<keyword evidence="11 15" id="KW-0675">Receptor</keyword>
<evidence type="ECO:0000256" key="1">
    <source>
        <dbReference type="ARBA" id="ARBA00004651"/>
    </source>
</evidence>
<comment type="function">
    <text evidence="14">G-protein-coupled receptor for histamine, a biogenic amine that functions as an immune modulator and a neurotransmitter. Through the H1 receptor, histamine mediates the contraction of smooth muscles and increases capillary permeability due to contraction of terminal venules. Also mediates neurotransmission in the central nervous system and thereby regulates circadian rhythms, emotional and locomotor activities as well as cognitive functions.</text>
</comment>
<feature type="region of interest" description="Disordered" evidence="16">
    <location>
        <begin position="259"/>
        <end position="287"/>
    </location>
</feature>
<name>A0AAV1ZDL6_9ARAC</name>
<dbReference type="PANTHER" id="PTHR24248:SF204">
    <property type="entry name" value="HISTAMINE H1 RECEPTOR"/>
    <property type="match status" value="1"/>
</dbReference>
<feature type="transmembrane region" description="Helical" evidence="17">
    <location>
        <begin position="450"/>
        <end position="473"/>
    </location>
</feature>
<feature type="compositionally biased region" description="Basic residues" evidence="16">
    <location>
        <begin position="264"/>
        <end position="274"/>
    </location>
</feature>
<feature type="transmembrane region" description="Helical" evidence="17">
    <location>
        <begin position="32"/>
        <end position="59"/>
    </location>
</feature>
<keyword evidence="8 15" id="KW-0297">G-protein coupled receptor</keyword>
<dbReference type="InterPro" id="IPR017452">
    <property type="entry name" value="GPCR_Rhodpsn_7TM"/>
</dbReference>
<protein>
    <recommendedName>
        <fullName evidence="3">Histamine H1 receptor</fullName>
    </recommendedName>
</protein>
<keyword evidence="7 17" id="KW-1133">Transmembrane helix</keyword>
<evidence type="ECO:0000256" key="8">
    <source>
        <dbReference type="ARBA" id="ARBA00023040"/>
    </source>
</evidence>
<evidence type="ECO:0000256" key="10">
    <source>
        <dbReference type="ARBA" id="ARBA00023157"/>
    </source>
</evidence>
<dbReference type="InterPro" id="IPR000921">
    <property type="entry name" value="Histamine_H1_rcpt"/>
</dbReference>
<evidence type="ECO:0000256" key="4">
    <source>
        <dbReference type="ARBA" id="ARBA00022475"/>
    </source>
</evidence>
<keyword evidence="20" id="KW-1185">Reference proteome</keyword>
<feature type="transmembrane region" description="Helical" evidence="17">
    <location>
        <begin position="71"/>
        <end position="98"/>
    </location>
</feature>
<dbReference type="GO" id="GO:0043114">
    <property type="term" value="P:regulation of vascular permeability"/>
    <property type="evidence" value="ECO:0007669"/>
    <property type="project" value="InterPro"/>
</dbReference>
<evidence type="ECO:0000259" key="18">
    <source>
        <dbReference type="PROSITE" id="PS50262"/>
    </source>
</evidence>
<dbReference type="GO" id="GO:0043410">
    <property type="term" value="P:positive regulation of MAPK cascade"/>
    <property type="evidence" value="ECO:0007669"/>
    <property type="project" value="TreeGrafter"/>
</dbReference>
<feature type="transmembrane region" description="Helical" evidence="17">
    <location>
        <begin position="110"/>
        <end position="131"/>
    </location>
</feature>
<dbReference type="GO" id="GO:0045907">
    <property type="term" value="P:positive regulation of vasoconstriction"/>
    <property type="evidence" value="ECO:0007669"/>
    <property type="project" value="InterPro"/>
</dbReference>
<dbReference type="PROSITE" id="PS00237">
    <property type="entry name" value="G_PROTEIN_RECEP_F1_1"/>
    <property type="match status" value="1"/>
</dbReference>
<keyword evidence="5" id="KW-0597">Phosphoprotein</keyword>
<evidence type="ECO:0000256" key="13">
    <source>
        <dbReference type="ARBA" id="ARBA00023224"/>
    </source>
</evidence>
<dbReference type="PRINTS" id="PR00237">
    <property type="entry name" value="GPCRRHODOPSN"/>
</dbReference>
<comment type="subcellular location">
    <subcellularLocation>
        <location evidence="1">Cell membrane</location>
        <topology evidence="1">Multi-pass membrane protein</topology>
    </subcellularLocation>
</comment>